<dbReference type="Pfam" id="PF13585">
    <property type="entry name" value="CHU_C"/>
    <property type="match status" value="1"/>
</dbReference>
<dbReference type="KEGG" id="chk:D4L85_34195"/>
<sequence>MKSNRHSIYLVSLVIALFIHIRFSFAQQNPFRHAAQPNAMAVNFPKNSSVLFTANGGQFAPSVLYKSRSGRANVYIKKNGVDFAVGRVKDVPLPTDQLVRKHYLPEYDYTLWSLSFLNVNADVSHGASEPMEGKERYYVGNKNAEAVTSKSVTLHNLYDNVDVRYYGEGQNLKYDVILKPNFNAAGISLQYTGVKSIAINDKQQLVVTTAIGDFVEDKPYAYQLVSGVKKEVDVSFVIKNKAKAIFGFSIRGSYDPSVDLIIDPLLFWSTFNGGLSDDFIYGMATDDNGNVIVTGWTTSQSFPTTTGAYDGTFNGGAYDVFVTKYSPDGVKLWSTFLGGSGTDTGYGITTDSNNNIILTGQTESVNFPTTPGAFQPAVAGGLDVFLTKLDENGGMLWSTFFGGSLPETGECVTIAANDEIILSGHTRSFDFPVTNDAYQQVIGGNVTNLDVFVASFDATGNRRWCTYLGGSGDDMGEAVAIDKLGNIVVAGETLSTDFPIKNAFQNTNAGSYDILAAKLSPDGKNILWSTYYGGNTYDICAESVGIDSQNNVVIAGHSSFQGFPVTLPVTFIQYPTELTGNDMFILKLGSDGNRIWSTIYGGRHGGNSGCWALTISSCDKIWLAFTSLHDPWVVEPLTPNAFPTVTQADFKSHVMVVALTPDGLLDFASYFGGSQNDEAWGIVSDRAGNIVVAGNTVSADFTVHNAAQQYYFDLHDGFVFKFKPDDSSFIDFTLNNTGCSLLANAEYTPMPGDVVTWHWGDGQTTTGDAASTHAYTTPGTYTVSLDVQNSACRGGVNTKTIEVSPPPSAQFTWNSTCSKEVAFTFTGTATTVKWQFDSDDPQTTNTTNPIHTFPGVGPFLVTLTAISGQCSDSASQTVNVTVSPEVNLPSQIDLCEGQSYLLNAASPDNGTTYRWNDGATSPVFLVTVAGTYSVTLTNSCGTTNAVVNAILAQKPVVDLGTDFTLCNGSSKELVATYPGAGYQWNDGSTSSTYLVVTAGSYAVTVSNACGSAIDSVVAYNCVVEIPNVITPNGDGKNDTFVVSGLHMQEIHLRIVNRWGEPIYIADDYKNDWSADGLTSGVYYYTVAQADAVYQGWVEVVK</sequence>
<feature type="domain" description="PKD" evidence="1">
    <location>
        <begin position="804"/>
        <end position="882"/>
    </location>
</feature>
<dbReference type="Proteomes" id="UP000266183">
    <property type="component" value="Chromosome"/>
</dbReference>
<dbReference type="InterPro" id="IPR057708">
    <property type="entry name" value="DUF7948"/>
</dbReference>
<dbReference type="InterPro" id="IPR022409">
    <property type="entry name" value="PKD/Chitinase_dom"/>
</dbReference>
<evidence type="ECO:0000313" key="2">
    <source>
        <dbReference type="EMBL" id="AYB35329.1"/>
    </source>
</evidence>
<dbReference type="InterPro" id="IPR010620">
    <property type="entry name" value="SBBP_repeat"/>
</dbReference>
<dbReference type="Pfam" id="PF18911">
    <property type="entry name" value="PKD_4"/>
    <property type="match status" value="1"/>
</dbReference>
<evidence type="ECO:0000259" key="1">
    <source>
        <dbReference type="PROSITE" id="PS50093"/>
    </source>
</evidence>
<dbReference type="Pfam" id="PF06739">
    <property type="entry name" value="SBBP"/>
    <property type="match status" value="3"/>
</dbReference>
<proteinExistence type="predicted"/>
<dbReference type="Gene3D" id="2.60.40.10">
    <property type="entry name" value="Immunoglobulins"/>
    <property type="match status" value="2"/>
</dbReference>
<dbReference type="SUPFAM" id="SSF49299">
    <property type="entry name" value="PKD domain"/>
    <property type="match status" value="2"/>
</dbReference>
<organism evidence="2 3">
    <name type="scientific">Chryseolinea soli</name>
    <dbReference type="NCBI Taxonomy" id="2321403"/>
    <lineage>
        <taxon>Bacteria</taxon>
        <taxon>Pseudomonadati</taxon>
        <taxon>Bacteroidota</taxon>
        <taxon>Cytophagia</taxon>
        <taxon>Cytophagales</taxon>
        <taxon>Fulvivirgaceae</taxon>
        <taxon>Chryseolinea</taxon>
    </lineage>
</organism>
<dbReference type="EMBL" id="CP032382">
    <property type="protein sequence ID" value="AYB35329.1"/>
    <property type="molecule type" value="Genomic_DNA"/>
</dbReference>
<dbReference type="AlphaFoldDB" id="A0A385SVS9"/>
<dbReference type="CDD" id="cd00146">
    <property type="entry name" value="PKD"/>
    <property type="match status" value="2"/>
</dbReference>
<reference evidence="3" key="1">
    <citation type="submission" date="2018-09" db="EMBL/GenBank/DDBJ databases">
        <title>Chryseolinea sp. KIS68-18 isolated from soil.</title>
        <authorList>
            <person name="Weon H.-Y."/>
            <person name="Kwon S.-W."/>
            <person name="Lee S.A."/>
        </authorList>
    </citation>
    <scope>NUCLEOTIDE SEQUENCE [LARGE SCALE GENOMIC DNA]</scope>
    <source>
        <strain evidence="3">KIS68-18</strain>
    </source>
</reference>
<dbReference type="SMART" id="SM00089">
    <property type="entry name" value="PKD"/>
    <property type="match status" value="3"/>
</dbReference>
<dbReference type="PANTHER" id="PTHR35580:SF1">
    <property type="entry name" value="PHYTASE-LIKE DOMAIN-CONTAINING PROTEIN"/>
    <property type="match status" value="1"/>
</dbReference>
<dbReference type="PANTHER" id="PTHR35580">
    <property type="entry name" value="CELL SURFACE GLYCOPROTEIN (S-LAYER PROTEIN)-LIKE PROTEIN"/>
    <property type="match status" value="1"/>
</dbReference>
<dbReference type="PROSITE" id="PS50093">
    <property type="entry name" value="PKD"/>
    <property type="match status" value="2"/>
</dbReference>
<protein>
    <submittedName>
        <fullName evidence="2">PKD domain-containing protein</fullName>
    </submittedName>
</protein>
<dbReference type="InterPro" id="IPR000601">
    <property type="entry name" value="PKD_dom"/>
</dbReference>
<accession>A0A385SVS9</accession>
<name>A0A385SVS9_9BACT</name>
<feature type="domain" description="PKD" evidence="1">
    <location>
        <begin position="756"/>
        <end position="810"/>
    </location>
</feature>
<dbReference type="InterPro" id="IPR013783">
    <property type="entry name" value="Ig-like_fold"/>
</dbReference>
<gene>
    <name evidence="2" type="ORF">D4L85_34195</name>
</gene>
<dbReference type="InterPro" id="IPR052918">
    <property type="entry name" value="Motility_Chemotaxis_Reg"/>
</dbReference>
<dbReference type="InterPro" id="IPR035986">
    <property type="entry name" value="PKD_dom_sf"/>
</dbReference>
<dbReference type="Pfam" id="PF00801">
    <property type="entry name" value="PKD"/>
    <property type="match status" value="1"/>
</dbReference>
<evidence type="ECO:0000313" key="3">
    <source>
        <dbReference type="Proteomes" id="UP000266183"/>
    </source>
</evidence>
<keyword evidence="3" id="KW-1185">Reference proteome</keyword>
<dbReference type="Pfam" id="PF25778">
    <property type="entry name" value="DUF7948"/>
    <property type="match status" value="1"/>
</dbReference>